<evidence type="ECO:0000313" key="4">
    <source>
        <dbReference type="Proteomes" id="UP000474104"/>
    </source>
</evidence>
<organism evidence="3 4">
    <name type="scientific">Schaedlerella arabinosiphila</name>
    <dbReference type="NCBI Taxonomy" id="2044587"/>
    <lineage>
        <taxon>Bacteria</taxon>
        <taxon>Bacillati</taxon>
        <taxon>Bacillota</taxon>
        <taxon>Clostridia</taxon>
        <taxon>Lachnospirales</taxon>
        <taxon>Lachnospiraceae</taxon>
        <taxon>Schaedlerella</taxon>
    </lineage>
</organism>
<dbReference type="EMBL" id="VIRB01000093">
    <property type="protein sequence ID" value="NDO69962.1"/>
    <property type="molecule type" value="Genomic_DNA"/>
</dbReference>
<dbReference type="RefSeq" id="WP_004076718.1">
    <property type="nucleotide sequence ID" value="NZ_VIRB01000093.1"/>
</dbReference>
<feature type="transmembrane region" description="Helical" evidence="2">
    <location>
        <begin position="42"/>
        <end position="61"/>
    </location>
</feature>
<evidence type="ECO:0000256" key="2">
    <source>
        <dbReference type="SAM" id="Phobius"/>
    </source>
</evidence>
<evidence type="ECO:0000256" key="1">
    <source>
        <dbReference type="SAM" id="MobiDB-lite"/>
    </source>
</evidence>
<dbReference type="AlphaFoldDB" id="A0A9X5C8R5"/>
<name>A0A9X5C8R5_9FIRM</name>
<keyword evidence="2" id="KW-0472">Membrane</keyword>
<reference evidence="3 4" key="1">
    <citation type="submission" date="2019-07" db="EMBL/GenBank/DDBJ databases">
        <title>Draft genome sequences of 15 bacterial species constituting the stable defined intestinal microbiota of the GM15 gnotobiotic mouse model.</title>
        <authorList>
            <person name="Elie C."/>
            <person name="Mathieu A."/>
            <person name="Saliou A."/>
            <person name="Darnaud M."/>
            <person name="Leulier F."/>
            <person name="Tamellini A."/>
        </authorList>
    </citation>
    <scope>NUCLEOTIDE SEQUENCE [LARGE SCALE GENOMIC DNA]</scope>
    <source>
        <strain evidence="4">ASF 502</strain>
    </source>
</reference>
<protein>
    <submittedName>
        <fullName evidence="3">Uncharacterized protein</fullName>
    </submittedName>
</protein>
<gene>
    <name evidence="3" type="ORF">FMM80_15300</name>
</gene>
<keyword evidence="2" id="KW-1133">Transmembrane helix</keyword>
<comment type="caution">
    <text evidence="3">The sequence shown here is derived from an EMBL/GenBank/DDBJ whole genome shotgun (WGS) entry which is preliminary data.</text>
</comment>
<accession>A0A9X5C8R5</accession>
<proteinExistence type="predicted"/>
<feature type="region of interest" description="Disordered" evidence="1">
    <location>
        <begin position="166"/>
        <end position="189"/>
    </location>
</feature>
<dbReference type="Proteomes" id="UP000474104">
    <property type="component" value="Unassembled WGS sequence"/>
</dbReference>
<keyword evidence="2" id="KW-0812">Transmembrane</keyword>
<sequence length="265" mass="29503">MFDKKLYVETFSALHASEDTLAEIRKLTSQTRKKAPHGIRPVVLLTALLVFLLSFAALAAGSRRMGGWVHHASVRSVEKMGLSCPDRLGEYRLSGPSPFRRIHAAPEESSVLKACLDPDYTWMSAEYQNEAGQTLSLGFGKTDHPLWAYCFSYDAEAEVWLGAETDTGQKNTEKQDTESSAGSSGPDIKNVETTKYQGCTIYLAARNRSMEAHWVDPEIGLCLVLSSGPDWIQDETETQNRDTACLAQREFLNLVKHVIDDNRTK</sequence>
<dbReference type="OrthoDB" id="2079959at2"/>
<evidence type="ECO:0000313" key="3">
    <source>
        <dbReference type="EMBL" id="NDO69962.1"/>
    </source>
</evidence>